<organism evidence="1 2">
    <name type="scientific">Cavenderia fasciculata</name>
    <name type="common">Slime mold</name>
    <name type="synonym">Dictyostelium fasciculatum</name>
    <dbReference type="NCBI Taxonomy" id="261658"/>
    <lineage>
        <taxon>Eukaryota</taxon>
        <taxon>Amoebozoa</taxon>
        <taxon>Evosea</taxon>
        <taxon>Eumycetozoa</taxon>
        <taxon>Dictyostelia</taxon>
        <taxon>Acytosteliales</taxon>
        <taxon>Cavenderiaceae</taxon>
        <taxon>Cavenderia</taxon>
    </lineage>
</organism>
<evidence type="ECO:0000313" key="1">
    <source>
        <dbReference type="EMBL" id="EGG25289.1"/>
    </source>
</evidence>
<accession>F4PHV5</accession>
<dbReference type="GeneID" id="14877046"/>
<dbReference type="RefSeq" id="XP_004363140.1">
    <property type="nucleotide sequence ID" value="XM_004363083.1"/>
</dbReference>
<dbReference type="AlphaFoldDB" id="F4PHV5"/>
<gene>
    <name evidence="1" type="ORF">DFA_03538</name>
</gene>
<proteinExistence type="predicted"/>
<keyword evidence="2" id="KW-1185">Reference proteome</keyword>
<evidence type="ECO:0000313" key="2">
    <source>
        <dbReference type="Proteomes" id="UP000007797"/>
    </source>
</evidence>
<dbReference type="KEGG" id="dfa:DFA_03538"/>
<name>F4PHV5_CACFS</name>
<protein>
    <submittedName>
        <fullName evidence="1">Uncharacterized protein</fullName>
    </submittedName>
</protein>
<sequence>MRTGVKPHENEIFQLSILDIKSAKSLCLKISPDIGDVSKAAIGRNRVEDLKGVLGYDEIHCYFSEYYSKKSIILVDPDTFKSSHYNSLLAKGWHGDFHNVQYLDYRLLLNGNIGFGPDLDCSPKIMGVVNTLSNLIIFDDLSNELKDPCITKLMKIHRHF</sequence>
<dbReference type="Proteomes" id="UP000007797">
    <property type="component" value="Unassembled WGS sequence"/>
</dbReference>
<reference evidence="2" key="1">
    <citation type="journal article" date="2011" name="Genome Res.">
        <title>Phylogeny-wide analysis of social amoeba genomes highlights ancient origins for complex intercellular communication.</title>
        <authorList>
            <person name="Heidel A.J."/>
            <person name="Lawal H.M."/>
            <person name="Felder M."/>
            <person name="Schilde C."/>
            <person name="Helps N.R."/>
            <person name="Tunggal B."/>
            <person name="Rivero F."/>
            <person name="John U."/>
            <person name="Schleicher M."/>
            <person name="Eichinger L."/>
            <person name="Platzer M."/>
            <person name="Noegel A.A."/>
            <person name="Schaap P."/>
            <person name="Gloeckner G."/>
        </authorList>
    </citation>
    <scope>NUCLEOTIDE SEQUENCE [LARGE SCALE GENOMIC DNA]</scope>
    <source>
        <strain evidence="2">SH3</strain>
    </source>
</reference>
<dbReference type="EMBL" id="GL883006">
    <property type="protein sequence ID" value="EGG25289.1"/>
    <property type="molecule type" value="Genomic_DNA"/>
</dbReference>